<comment type="caution">
    <text evidence="1">The sequence shown here is derived from an EMBL/GenBank/DDBJ whole genome shotgun (WGS) entry which is preliminary data.</text>
</comment>
<dbReference type="InterPro" id="IPR036567">
    <property type="entry name" value="RHF-like"/>
</dbReference>
<evidence type="ECO:0000313" key="1">
    <source>
        <dbReference type="EMBL" id="OGD88814.1"/>
    </source>
</evidence>
<protein>
    <submittedName>
        <fullName evidence="1">Ribosomal subunit interface protein</fullName>
    </submittedName>
</protein>
<sequence length="117" mass="13826">MTISITGLHFESDPKLKAYADKKIKKLLRYHSHITDIKVRLLSEKSHRGQEQDYYCEITIHVPGRILEIVDSERAMDKAIDKAVERMKRTLIKHKEKEVSKQHKEGVFNKLLLRFKK</sequence>
<dbReference type="EMBL" id="MFAY01000027">
    <property type="protein sequence ID" value="OGD88814.1"/>
    <property type="molecule type" value="Genomic_DNA"/>
</dbReference>
<gene>
    <name evidence="1" type="ORF">A2693_04930</name>
</gene>
<dbReference type="SUPFAM" id="SSF69754">
    <property type="entry name" value="Ribosome binding protein Y (YfiA homologue)"/>
    <property type="match status" value="1"/>
</dbReference>
<reference evidence="1 2" key="1">
    <citation type="journal article" date="2016" name="Nat. Commun.">
        <title>Thousands of microbial genomes shed light on interconnected biogeochemical processes in an aquifer system.</title>
        <authorList>
            <person name="Anantharaman K."/>
            <person name="Brown C.T."/>
            <person name="Hug L.A."/>
            <person name="Sharon I."/>
            <person name="Castelle C.J."/>
            <person name="Probst A.J."/>
            <person name="Thomas B.C."/>
            <person name="Singh A."/>
            <person name="Wilkins M.J."/>
            <person name="Karaoz U."/>
            <person name="Brodie E.L."/>
            <person name="Williams K.H."/>
            <person name="Hubbard S.S."/>
            <person name="Banfield J.F."/>
        </authorList>
    </citation>
    <scope>NUCLEOTIDE SEQUENCE [LARGE SCALE GENOMIC DNA]</scope>
</reference>
<evidence type="ECO:0000313" key="2">
    <source>
        <dbReference type="Proteomes" id="UP000178577"/>
    </source>
</evidence>
<organism evidence="1 2">
    <name type="scientific">Candidatus Curtissbacteria bacterium RIFCSPHIGHO2_01_FULL_40_12</name>
    <dbReference type="NCBI Taxonomy" id="1797710"/>
    <lineage>
        <taxon>Bacteria</taxon>
        <taxon>Candidatus Curtissiibacteriota</taxon>
    </lineage>
</organism>
<dbReference type="CDD" id="cd00552">
    <property type="entry name" value="RaiA"/>
    <property type="match status" value="1"/>
</dbReference>
<dbReference type="AlphaFoldDB" id="A0A1F5GAF1"/>
<dbReference type="Proteomes" id="UP000178577">
    <property type="component" value="Unassembled WGS sequence"/>
</dbReference>
<accession>A0A1F5GAF1</accession>
<dbReference type="Pfam" id="PF02482">
    <property type="entry name" value="Ribosomal_S30AE"/>
    <property type="match status" value="1"/>
</dbReference>
<dbReference type="InterPro" id="IPR003489">
    <property type="entry name" value="RHF/RaiA"/>
</dbReference>
<proteinExistence type="predicted"/>
<name>A0A1F5GAF1_9BACT</name>
<dbReference type="NCBIfam" id="TIGR00741">
    <property type="entry name" value="yfiA"/>
    <property type="match status" value="1"/>
</dbReference>
<dbReference type="Gene3D" id="3.30.160.100">
    <property type="entry name" value="Ribosome hibernation promotion factor-like"/>
    <property type="match status" value="1"/>
</dbReference>